<dbReference type="InterPro" id="IPR013767">
    <property type="entry name" value="PAS_fold"/>
</dbReference>
<feature type="domain" description="BHLH" evidence="11">
    <location>
        <begin position="27"/>
        <end position="77"/>
    </location>
</feature>
<dbReference type="InterPro" id="IPR001610">
    <property type="entry name" value="PAC"/>
</dbReference>
<evidence type="ECO:0000259" key="11">
    <source>
        <dbReference type="PROSITE" id="PS50888"/>
    </source>
</evidence>
<feature type="coiled-coil region" evidence="8">
    <location>
        <begin position="776"/>
        <end position="810"/>
    </location>
</feature>
<dbReference type="GO" id="GO:0046983">
    <property type="term" value="F:protein dimerization activity"/>
    <property type="evidence" value="ECO:0007669"/>
    <property type="project" value="InterPro"/>
</dbReference>
<dbReference type="PROSITE" id="PS50888">
    <property type="entry name" value="BHLH"/>
    <property type="match status" value="1"/>
</dbReference>
<keyword evidence="6" id="KW-0804">Transcription</keyword>
<protein>
    <recommendedName>
        <fullName evidence="14">Clock</fullName>
    </recommendedName>
</protein>
<evidence type="ECO:0000313" key="12">
    <source>
        <dbReference type="EMBL" id="KAK2703194.1"/>
    </source>
</evidence>
<dbReference type="AlphaFoldDB" id="A0AA88H9U4"/>
<dbReference type="PRINTS" id="PR00785">
    <property type="entry name" value="NCTRNSLOCATR"/>
</dbReference>
<dbReference type="InterPro" id="IPR001067">
    <property type="entry name" value="Nuc_translocat"/>
</dbReference>
<dbReference type="GO" id="GO:0000978">
    <property type="term" value="F:RNA polymerase II cis-regulatory region sequence-specific DNA binding"/>
    <property type="evidence" value="ECO:0007669"/>
    <property type="project" value="TreeGrafter"/>
</dbReference>
<keyword evidence="3" id="KW-0090">Biological rhythms</keyword>
<dbReference type="GO" id="GO:1990513">
    <property type="term" value="C:CLOCK-BMAL transcription complex"/>
    <property type="evidence" value="ECO:0007669"/>
    <property type="project" value="TreeGrafter"/>
</dbReference>
<dbReference type="Pfam" id="PF00010">
    <property type="entry name" value="HLH"/>
    <property type="match status" value="1"/>
</dbReference>
<dbReference type="PANTHER" id="PTHR46055">
    <property type="entry name" value="CIRCADIAN LOCOMOTER OUTPUT CYCLES PROTEIN KAPUT"/>
    <property type="match status" value="1"/>
</dbReference>
<keyword evidence="1" id="KW-0677">Repeat</keyword>
<dbReference type="EMBL" id="JAVRJZ010000112">
    <property type="protein sequence ID" value="KAK2703194.1"/>
    <property type="molecule type" value="Genomic_DNA"/>
</dbReference>
<feature type="compositionally biased region" description="Basic residues" evidence="9">
    <location>
        <begin position="546"/>
        <end position="555"/>
    </location>
</feature>
<evidence type="ECO:0000256" key="2">
    <source>
        <dbReference type="ARBA" id="ARBA00023015"/>
    </source>
</evidence>
<sequence>MSDCKDSRSMKKENDSEEDPMDEKGVVKRKSRNLSEKKRRDQFNILIGELCTMVCSGKRKMDKSTVLKTAIAFIRNHNQISAQLQGQEIPEDWKPSFLSNEEFTHLILEALDGFILVFGTDGKILYASENITSLLGHLPNDLLSRSIYDFILADDKKHIIDIVQNPDNGASASSPDADNPVTFSCHFKRGTKSFVYEVVHFTGYFRSNSGTRPCSPSSSISSRMDDSSISYNDSGGSSSVVFVASGRLLSPQLLTEKSLIDTKSEFASRHSLEWKFLFLDHRAPPIIGYLPFEVLGTSGYDYYHVEDLEKVAAAHEILMQKGEGMSCYYRFLTKGQQWIWIQTKYYISYHQWNSKPEFIVCTHRVVSYNEVIGRPVVKNESPASCLSTGGRPRNSDSRSSSRADKEECRAQLRSITKRSDASRARGPGRPSSQGDSRRPRSRASLPEQQTYNPPPAEVRHHAGNYPDSSATHPPISFSENLDEIQRVEENHHSSSYEFQQPVVPVVAFKSEPPLDVPPFAGHHFKSSQSYRSSDRIGSSESDASHPAHRPSHHATRHQDKHFYIHQSDQMSTGSNESRRSDQRSSHQGHQSRIQPPPTDAMSVGSSDSHHSVHSEPVPIRSSLTRGSRENSPPLLERQARSVESVPQSPVVLPSRSGFVTGYTVSSPQFLQLRQGSNLVTVGMPTGSVISRNISAPHRYHERAELLEEQSTFTSDRRPSTMPLNSHHGFRPSVPMVVDASGNSIPIMPIVQGEGQRVQIIDGVPMMTLPMQPLVMTAAQKQLHEQLQQKHAQLQRQLLQQQEELRKISEQLLFSQFGSWGSPVIKMTVPYDEGELPNNAQSLRSGTNERIENESREIQNMFNLREDPDTDNLQYSQRDVHMVARDFSNESSSQR</sequence>
<feature type="region of interest" description="Disordered" evidence="9">
    <location>
        <begin position="381"/>
        <end position="476"/>
    </location>
</feature>
<dbReference type="SMART" id="SM00353">
    <property type="entry name" value="HLH"/>
    <property type="match status" value="1"/>
</dbReference>
<dbReference type="SMART" id="SM00086">
    <property type="entry name" value="PAC"/>
    <property type="match status" value="1"/>
</dbReference>
<dbReference type="InterPro" id="IPR036638">
    <property type="entry name" value="HLH_DNA-bd_sf"/>
</dbReference>
<dbReference type="GO" id="GO:0032922">
    <property type="term" value="P:circadian regulation of gene expression"/>
    <property type="evidence" value="ECO:0007669"/>
    <property type="project" value="InterPro"/>
</dbReference>
<dbReference type="InterPro" id="IPR035965">
    <property type="entry name" value="PAS-like_dom_sf"/>
</dbReference>
<feature type="compositionally biased region" description="Polar residues" evidence="9">
    <location>
        <begin position="526"/>
        <end position="541"/>
    </location>
</feature>
<feature type="compositionally biased region" description="Basic and acidic residues" evidence="9">
    <location>
        <begin position="393"/>
        <end position="410"/>
    </location>
</feature>
<dbReference type="CDD" id="cd00130">
    <property type="entry name" value="PAS"/>
    <property type="match status" value="2"/>
</dbReference>
<dbReference type="SUPFAM" id="SSF55785">
    <property type="entry name" value="PYP-like sensor domain (PAS domain)"/>
    <property type="match status" value="2"/>
</dbReference>
<feature type="compositionally biased region" description="Polar residues" evidence="9">
    <location>
        <begin position="566"/>
        <end position="575"/>
    </location>
</feature>
<evidence type="ECO:0000256" key="7">
    <source>
        <dbReference type="ARBA" id="ARBA00023242"/>
    </source>
</evidence>
<gene>
    <name evidence="12" type="ORF">QYM36_018275</name>
</gene>
<evidence type="ECO:0000256" key="3">
    <source>
        <dbReference type="ARBA" id="ARBA00023108"/>
    </source>
</evidence>
<evidence type="ECO:0000259" key="10">
    <source>
        <dbReference type="PROSITE" id="PS50112"/>
    </source>
</evidence>
<dbReference type="InterPro" id="IPR000014">
    <property type="entry name" value="PAS"/>
</dbReference>
<dbReference type="Proteomes" id="UP001187531">
    <property type="component" value="Unassembled WGS sequence"/>
</dbReference>
<dbReference type="InterPro" id="IPR011598">
    <property type="entry name" value="bHLH_dom"/>
</dbReference>
<dbReference type="Gene3D" id="3.30.450.20">
    <property type="entry name" value="PAS domain"/>
    <property type="match status" value="2"/>
</dbReference>
<name>A0AA88H9U4_ARTSF</name>
<keyword evidence="4" id="KW-0238">DNA-binding</keyword>
<dbReference type="Pfam" id="PF00989">
    <property type="entry name" value="PAS"/>
    <property type="match status" value="1"/>
</dbReference>
<evidence type="ECO:0000256" key="5">
    <source>
        <dbReference type="ARBA" id="ARBA00023159"/>
    </source>
</evidence>
<evidence type="ECO:0000256" key="9">
    <source>
        <dbReference type="SAM" id="MobiDB-lite"/>
    </source>
</evidence>
<dbReference type="PANTHER" id="PTHR46055:SF3">
    <property type="entry name" value="CIRCADIAN LOCOMOTER OUTPUT CYCLES PROTEIN KAPUT"/>
    <property type="match status" value="1"/>
</dbReference>
<dbReference type="GO" id="GO:0045944">
    <property type="term" value="P:positive regulation of transcription by RNA polymerase II"/>
    <property type="evidence" value="ECO:0007669"/>
    <property type="project" value="UniProtKB-ARBA"/>
</dbReference>
<comment type="caution">
    <text evidence="12">The sequence shown here is derived from an EMBL/GenBank/DDBJ whole genome shotgun (WGS) entry which is preliminary data.</text>
</comment>
<reference evidence="12" key="1">
    <citation type="submission" date="2023-07" db="EMBL/GenBank/DDBJ databases">
        <title>Chromosome-level genome assembly of Artemia franciscana.</title>
        <authorList>
            <person name="Jo E."/>
        </authorList>
    </citation>
    <scope>NUCLEOTIDE SEQUENCE</scope>
    <source>
        <tissue evidence="12">Whole body</tissue>
    </source>
</reference>
<evidence type="ECO:0008006" key="14">
    <source>
        <dbReference type="Google" id="ProtNLM"/>
    </source>
</evidence>
<accession>A0AA88H9U4</accession>
<evidence type="ECO:0000313" key="13">
    <source>
        <dbReference type="Proteomes" id="UP001187531"/>
    </source>
</evidence>
<feature type="region of interest" description="Disordered" evidence="9">
    <location>
        <begin position="1"/>
        <end position="33"/>
    </location>
</feature>
<dbReference type="EMBL" id="JAVRJZ010000112">
    <property type="protein sequence ID" value="KAK2703195.1"/>
    <property type="molecule type" value="Genomic_DNA"/>
</dbReference>
<keyword evidence="7" id="KW-0539">Nucleus</keyword>
<dbReference type="Pfam" id="PF14598">
    <property type="entry name" value="PAS_11"/>
    <property type="match status" value="1"/>
</dbReference>
<dbReference type="SUPFAM" id="SSF47459">
    <property type="entry name" value="HLH, helix-loop-helix DNA-binding domain"/>
    <property type="match status" value="1"/>
</dbReference>
<dbReference type="GO" id="GO:0005737">
    <property type="term" value="C:cytoplasm"/>
    <property type="evidence" value="ECO:0007669"/>
    <property type="project" value="InterPro"/>
</dbReference>
<feature type="domain" description="PAS" evidence="10">
    <location>
        <begin position="275"/>
        <end position="322"/>
    </location>
</feature>
<keyword evidence="2" id="KW-0805">Transcription regulation</keyword>
<evidence type="ECO:0000256" key="4">
    <source>
        <dbReference type="ARBA" id="ARBA00023125"/>
    </source>
</evidence>
<feature type="domain" description="PAS" evidence="10">
    <location>
        <begin position="100"/>
        <end position="170"/>
    </location>
</feature>
<evidence type="ECO:0000256" key="6">
    <source>
        <dbReference type="ARBA" id="ARBA00023163"/>
    </source>
</evidence>
<keyword evidence="8" id="KW-0175">Coiled coil</keyword>
<keyword evidence="13" id="KW-1185">Reference proteome</keyword>
<feature type="region of interest" description="Disordered" evidence="9">
    <location>
        <begin position="519"/>
        <end position="649"/>
    </location>
</feature>
<feature type="region of interest" description="Disordered" evidence="9">
    <location>
        <begin position="708"/>
        <end position="727"/>
    </location>
</feature>
<dbReference type="GO" id="GO:0000981">
    <property type="term" value="F:DNA-binding transcription factor activity, RNA polymerase II-specific"/>
    <property type="evidence" value="ECO:0007669"/>
    <property type="project" value="InterPro"/>
</dbReference>
<organism evidence="12 13">
    <name type="scientific">Artemia franciscana</name>
    <name type="common">Brine shrimp</name>
    <name type="synonym">Artemia sanfranciscana</name>
    <dbReference type="NCBI Taxonomy" id="6661"/>
    <lineage>
        <taxon>Eukaryota</taxon>
        <taxon>Metazoa</taxon>
        <taxon>Ecdysozoa</taxon>
        <taxon>Arthropoda</taxon>
        <taxon>Crustacea</taxon>
        <taxon>Branchiopoda</taxon>
        <taxon>Anostraca</taxon>
        <taxon>Artemiidae</taxon>
        <taxon>Artemia</taxon>
    </lineage>
</organism>
<dbReference type="Gene3D" id="4.10.280.10">
    <property type="entry name" value="Helix-loop-helix DNA-binding domain"/>
    <property type="match status" value="1"/>
</dbReference>
<proteinExistence type="predicted"/>
<dbReference type="PROSITE" id="PS50112">
    <property type="entry name" value="PAS"/>
    <property type="match status" value="2"/>
</dbReference>
<evidence type="ECO:0000256" key="8">
    <source>
        <dbReference type="SAM" id="Coils"/>
    </source>
</evidence>
<feature type="compositionally biased region" description="Basic and acidic residues" evidence="9">
    <location>
        <begin position="1"/>
        <end position="14"/>
    </location>
</feature>
<evidence type="ECO:0000256" key="1">
    <source>
        <dbReference type="ARBA" id="ARBA00022737"/>
    </source>
</evidence>
<keyword evidence="5" id="KW-0010">Activator</keyword>
<dbReference type="InterPro" id="IPR047230">
    <property type="entry name" value="CLOCK-like"/>
</dbReference>
<dbReference type="SMART" id="SM00091">
    <property type="entry name" value="PAS"/>
    <property type="match status" value="2"/>
</dbReference>